<evidence type="ECO:0000313" key="2">
    <source>
        <dbReference type="EMBL" id="ADV62622.1"/>
    </source>
</evidence>
<dbReference type="Proteomes" id="UP000008631">
    <property type="component" value="Chromosome"/>
</dbReference>
<feature type="coiled-coil region" evidence="1">
    <location>
        <begin position="97"/>
        <end position="159"/>
    </location>
</feature>
<dbReference type="KEGG" id="ipa:Isop_2042"/>
<evidence type="ECO:0000313" key="3">
    <source>
        <dbReference type="Proteomes" id="UP000008631"/>
    </source>
</evidence>
<evidence type="ECO:0000256" key="1">
    <source>
        <dbReference type="SAM" id="Coils"/>
    </source>
</evidence>
<gene>
    <name evidence="2" type="ordered locus">Isop_2042</name>
</gene>
<keyword evidence="3" id="KW-1185">Reference proteome</keyword>
<name>E8R3N7_ISOPI</name>
<proteinExistence type="predicted"/>
<dbReference type="RefSeq" id="WP_013564910.1">
    <property type="nucleotide sequence ID" value="NC_014962.1"/>
</dbReference>
<dbReference type="EMBL" id="CP002353">
    <property type="protein sequence ID" value="ADV62622.1"/>
    <property type="molecule type" value="Genomic_DNA"/>
</dbReference>
<dbReference type="InParanoid" id="E8R3N7"/>
<accession>E8R3N7</accession>
<dbReference type="AlphaFoldDB" id="E8R3N7"/>
<keyword evidence="1" id="KW-0175">Coiled coil</keyword>
<organism evidence="2 3">
    <name type="scientific">Isosphaera pallida (strain ATCC 43644 / DSM 9630 / IS1B)</name>
    <dbReference type="NCBI Taxonomy" id="575540"/>
    <lineage>
        <taxon>Bacteria</taxon>
        <taxon>Pseudomonadati</taxon>
        <taxon>Planctomycetota</taxon>
        <taxon>Planctomycetia</taxon>
        <taxon>Isosphaerales</taxon>
        <taxon>Isosphaeraceae</taxon>
        <taxon>Isosphaera</taxon>
    </lineage>
</organism>
<protein>
    <submittedName>
        <fullName evidence="2">Uncharacterized protein</fullName>
    </submittedName>
</protein>
<reference key="1">
    <citation type="submission" date="2010-11" db="EMBL/GenBank/DDBJ databases">
        <title>The complete sequence of chromosome of Isophaera pallida ATCC 43644.</title>
        <authorList>
            <consortium name="US DOE Joint Genome Institute (JGI-PGF)"/>
            <person name="Lucas S."/>
            <person name="Copeland A."/>
            <person name="Lapidus A."/>
            <person name="Bruce D."/>
            <person name="Goodwin L."/>
            <person name="Pitluck S."/>
            <person name="Kyrpides N."/>
            <person name="Mavromatis K."/>
            <person name="Pagani I."/>
            <person name="Ivanova N."/>
            <person name="Saunders E."/>
            <person name="Brettin T."/>
            <person name="Detter J.C."/>
            <person name="Han C."/>
            <person name="Tapia R."/>
            <person name="Land M."/>
            <person name="Hauser L."/>
            <person name="Markowitz V."/>
            <person name="Cheng J.-F."/>
            <person name="Hugenholtz P."/>
            <person name="Woyke T."/>
            <person name="Wu D."/>
            <person name="Eisen J.A."/>
        </authorList>
    </citation>
    <scope>NUCLEOTIDE SEQUENCE</scope>
    <source>
        <strain>ATCC 43644</strain>
    </source>
</reference>
<dbReference type="HOGENOM" id="CLU_1459473_0_0_0"/>
<reference evidence="2 3" key="2">
    <citation type="journal article" date="2011" name="Stand. Genomic Sci.">
        <title>Complete genome sequence of Isosphaera pallida type strain (IS1B).</title>
        <authorList>
            <consortium name="US DOE Joint Genome Institute (JGI-PGF)"/>
            <person name="Goker M."/>
            <person name="Cleland D."/>
            <person name="Saunders E."/>
            <person name="Lapidus A."/>
            <person name="Nolan M."/>
            <person name="Lucas S."/>
            <person name="Hammon N."/>
            <person name="Deshpande S."/>
            <person name="Cheng J.F."/>
            <person name="Tapia R."/>
            <person name="Han C."/>
            <person name="Goodwin L."/>
            <person name="Pitluck S."/>
            <person name="Liolios K."/>
            <person name="Pagani I."/>
            <person name="Ivanova N."/>
            <person name="Mavromatis K."/>
            <person name="Pati A."/>
            <person name="Chen A."/>
            <person name="Palaniappan K."/>
            <person name="Land M."/>
            <person name="Hauser L."/>
            <person name="Chang Y.J."/>
            <person name="Jeffries C.D."/>
            <person name="Detter J.C."/>
            <person name="Beck B."/>
            <person name="Woyke T."/>
            <person name="Bristow J."/>
            <person name="Eisen J.A."/>
            <person name="Markowitz V."/>
            <person name="Hugenholtz P."/>
            <person name="Kyrpides N.C."/>
            <person name="Klenk H.P."/>
        </authorList>
    </citation>
    <scope>NUCLEOTIDE SEQUENCE [LARGE SCALE GENOMIC DNA]</scope>
    <source>
        <strain evidence="3">ATCC 43644 / DSM 9630 / IS1B</strain>
    </source>
</reference>
<sequence length="185" mass="20373">MSTASKVLSVLVILMALVLMVLLSAVASLNSKYGRKLADAEKTRATEVANLEVAKAAVLPARLKAERATQEVVRATAMYQAKVEAASTLLVERQELVTRLNLELQAAQAALDAAQSNLDFRQAELARYQNETRDALAINEESQRLNAERREILEELQTRFVELLNANRSRLGLAASVARLVRSSR</sequence>